<keyword evidence="2" id="KW-0378">Hydrolase</keyword>
<comment type="caution">
    <text evidence="2">The sequence shown here is derived from an EMBL/GenBank/DDBJ whole genome shotgun (WGS) entry which is preliminary data.</text>
</comment>
<keyword evidence="3" id="KW-1185">Reference proteome</keyword>
<evidence type="ECO:0000259" key="1">
    <source>
        <dbReference type="Pfam" id="PF01738"/>
    </source>
</evidence>
<dbReference type="SUPFAM" id="SSF53474">
    <property type="entry name" value="alpha/beta-Hydrolases"/>
    <property type="match status" value="1"/>
</dbReference>
<dbReference type="EMBL" id="JANBVN010000231">
    <property type="protein sequence ID" value="KAJ9131709.1"/>
    <property type="molecule type" value="Genomic_DNA"/>
</dbReference>
<feature type="domain" description="Dienelactone hydrolase" evidence="1">
    <location>
        <begin position="36"/>
        <end position="250"/>
    </location>
</feature>
<organism evidence="2 3">
    <name type="scientific">Coniochaeta hoffmannii</name>
    <dbReference type="NCBI Taxonomy" id="91930"/>
    <lineage>
        <taxon>Eukaryota</taxon>
        <taxon>Fungi</taxon>
        <taxon>Dikarya</taxon>
        <taxon>Ascomycota</taxon>
        <taxon>Pezizomycotina</taxon>
        <taxon>Sordariomycetes</taxon>
        <taxon>Sordariomycetidae</taxon>
        <taxon>Coniochaetales</taxon>
        <taxon>Coniochaetaceae</taxon>
        <taxon>Coniochaeta</taxon>
    </lineage>
</organism>
<name>A0AA38RA98_9PEZI</name>
<dbReference type="InterPro" id="IPR002925">
    <property type="entry name" value="Dienelactn_hydro"/>
</dbReference>
<sequence length="255" mass="28370">MSMPPDCCLKGFAWEGTPTGKETKLNTNATYVSGTNPSVAIVVIHDLFGWKWNNLRLLADHFAAEADATVYVPDFFGGEALDPEKILAARWEELDLPDFVWRRNNKEVRGPEMVEFVGALRRQGFERVGAVGYCYGGWAVFRLAGAEWEEGRRLVDFVSAGHPSGLTAKEIVGVRIDVPVQLLAPEHDGQFTPELKLHAFVALQKKGVSFEYQHFPGVEHACLTRGDEKVPGDRAALVRGKNAVVAWARQWLHEV</sequence>
<dbReference type="PANTHER" id="PTHR17630:SF55">
    <property type="entry name" value="DIENELACTONE HYDROLASE FAMILY PROTEIN (AFU_ORTHOLOGUE AFUA_1G01900)"/>
    <property type="match status" value="1"/>
</dbReference>
<dbReference type="AlphaFoldDB" id="A0AA38RA98"/>
<protein>
    <submittedName>
        <fullName evidence="2">Dienelactone hydrolase family protein</fullName>
    </submittedName>
</protein>
<dbReference type="Gene3D" id="3.40.50.1820">
    <property type="entry name" value="alpha/beta hydrolase"/>
    <property type="match status" value="1"/>
</dbReference>
<gene>
    <name evidence="2" type="ORF">NKR19_g9481</name>
</gene>
<dbReference type="Pfam" id="PF01738">
    <property type="entry name" value="DLH"/>
    <property type="match status" value="1"/>
</dbReference>
<accession>A0AA38RA98</accession>
<dbReference type="PANTHER" id="PTHR17630">
    <property type="entry name" value="DIENELACTONE HYDROLASE"/>
    <property type="match status" value="1"/>
</dbReference>
<dbReference type="InterPro" id="IPR029058">
    <property type="entry name" value="AB_hydrolase_fold"/>
</dbReference>
<evidence type="ECO:0000313" key="2">
    <source>
        <dbReference type="EMBL" id="KAJ9131709.1"/>
    </source>
</evidence>
<dbReference type="GO" id="GO:0016787">
    <property type="term" value="F:hydrolase activity"/>
    <property type="evidence" value="ECO:0007669"/>
    <property type="project" value="UniProtKB-KW"/>
</dbReference>
<dbReference type="Proteomes" id="UP001174691">
    <property type="component" value="Unassembled WGS sequence"/>
</dbReference>
<evidence type="ECO:0000313" key="3">
    <source>
        <dbReference type="Proteomes" id="UP001174691"/>
    </source>
</evidence>
<reference evidence="2" key="1">
    <citation type="submission" date="2022-07" db="EMBL/GenBank/DDBJ databases">
        <title>Fungi with potential for degradation of polypropylene.</title>
        <authorList>
            <person name="Gostincar C."/>
        </authorList>
    </citation>
    <scope>NUCLEOTIDE SEQUENCE</scope>
    <source>
        <strain evidence="2">EXF-13287</strain>
    </source>
</reference>
<proteinExistence type="predicted"/>